<keyword evidence="7 8" id="KW-0998">Cell outer membrane</keyword>
<keyword evidence="3 8" id="KW-1134">Transmembrane beta strand</keyword>
<dbReference type="GO" id="GO:0015344">
    <property type="term" value="F:siderophore uptake transmembrane transporter activity"/>
    <property type="evidence" value="ECO:0007669"/>
    <property type="project" value="TreeGrafter"/>
</dbReference>
<dbReference type="Gene3D" id="2.170.130.10">
    <property type="entry name" value="TonB-dependent receptor, plug domain"/>
    <property type="match status" value="1"/>
</dbReference>
<dbReference type="EMBL" id="RIAR02000001">
    <property type="protein sequence ID" value="NSL86315.1"/>
    <property type="molecule type" value="Genomic_DNA"/>
</dbReference>
<dbReference type="InterPro" id="IPR012910">
    <property type="entry name" value="Plug_dom"/>
</dbReference>
<dbReference type="InterPro" id="IPR039426">
    <property type="entry name" value="TonB-dep_rcpt-like"/>
</dbReference>
<feature type="domain" description="TonB-dependent receptor plug" evidence="11">
    <location>
        <begin position="59"/>
        <end position="162"/>
    </location>
</feature>
<dbReference type="Gene3D" id="2.40.170.20">
    <property type="entry name" value="TonB-dependent receptor, beta-barrel domain"/>
    <property type="match status" value="1"/>
</dbReference>
<dbReference type="SUPFAM" id="SSF56935">
    <property type="entry name" value="Porins"/>
    <property type="match status" value="1"/>
</dbReference>
<evidence type="ECO:0000256" key="8">
    <source>
        <dbReference type="PROSITE-ProRule" id="PRU01360"/>
    </source>
</evidence>
<feature type="domain" description="TonB-dependent receptor-like beta-barrel" evidence="10">
    <location>
        <begin position="253"/>
        <end position="689"/>
    </location>
</feature>
<protein>
    <submittedName>
        <fullName evidence="12">TonB-dependent receptor</fullName>
    </submittedName>
</protein>
<dbReference type="InterPro" id="IPR000531">
    <property type="entry name" value="Beta-barrel_TonB"/>
</dbReference>
<evidence type="ECO:0000256" key="9">
    <source>
        <dbReference type="RuleBase" id="RU003357"/>
    </source>
</evidence>
<evidence type="ECO:0000313" key="12">
    <source>
        <dbReference type="EMBL" id="NSL86315.1"/>
    </source>
</evidence>
<evidence type="ECO:0000259" key="10">
    <source>
        <dbReference type="Pfam" id="PF00593"/>
    </source>
</evidence>
<dbReference type="InterPro" id="IPR036942">
    <property type="entry name" value="Beta-barrel_TonB_sf"/>
</dbReference>
<dbReference type="GO" id="GO:0009279">
    <property type="term" value="C:cell outer membrane"/>
    <property type="evidence" value="ECO:0007669"/>
    <property type="project" value="UniProtKB-SubCell"/>
</dbReference>
<dbReference type="PANTHER" id="PTHR30069:SF42">
    <property type="entry name" value="FERRIC AEROBACTIN RECEPTOR"/>
    <property type="match status" value="1"/>
</dbReference>
<keyword evidence="2 8" id="KW-0813">Transport</keyword>
<dbReference type="CDD" id="cd01347">
    <property type="entry name" value="ligand_gated_channel"/>
    <property type="match status" value="1"/>
</dbReference>
<evidence type="ECO:0000256" key="6">
    <source>
        <dbReference type="ARBA" id="ARBA00023136"/>
    </source>
</evidence>
<evidence type="ECO:0000256" key="2">
    <source>
        <dbReference type="ARBA" id="ARBA00022448"/>
    </source>
</evidence>
<proteinExistence type="inferred from homology"/>
<dbReference type="AlphaFoldDB" id="A0A3S1JAY7"/>
<keyword evidence="5 9" id="KW-0798">TonB box</keyword>
<dbReference type="OrthoDB" id="8670144at2"/>
<dbReference type="InterPro" id="IPR037066">
    <property type="entry name" value="Plug_dom_sf"/>
</dbReference>
<dbReference type="PROSITE" id="PS52016">
    <property type="entry name" value="TONB_DEPENDENT_REC_3"/>
    <property type="match status" value="1"/>
</dbReference>
<dbReference type="PANTHER" id="PTHR30069">
    <property type="entry name" value="TONB-DEPENDENT OUTER MEMBRANE RECEPTOR"/>
    <property type="match status" value="1"/>
</dbReference>
<evidence type="ECO:0000256" key="4">
    <source>
        <dbReference type="ARBA" id="ARBA00022692"/>
    </source>
</evidence>
<dbReference type="Pfam" id="PF07715">
    <property type="entry name" value="Plug"/>
    <property type="match status" value="1"/>
</dbReference>
<gene>
    <name evidence="12" type="ORF">ECE50_005720</name>
</gene>
<comment type="similarity">
    <text evidence="8 9">Belongs to the TonB-dependent receptor family.</text>
</comment>
<evidence type="ECO:0000313" key="13">
    <source>
        <dbReference type="Proteomes" id="UP000281028"/>
    </source>
</evidence>
<evidence type="ECO:0000256" key="3">
    <source>
        <dbReference type="ARBA" id="ARBA00022452"/>
    </source>
</evidence>
<sequence>MHLPSHLRIALLVLSGAGFSASAMAQQTTRQQDTLQEKPVSPRALGEVIVTAGRKPVTLDNVPSSVTVITGKALENNMKITTDITEILSREVPGLAPGSQTNSNVGQGLRGRQVLIMIDGIPQSSPLRNGEVDMRSIDPAVLEKVDVLKGATAIYGNGATGGLINYNTATPKEDRVIGGRTMINMTGSLTSLKNSVGGRVGQMLQGRYKKFDYIVSGVAEQTGEYKDAKGNLVGPNYSLGETDTYNAFAKIGYQINRRQRLQLMYNYFQSQQRSNYTLVNGDITKGIPATGVLGTPAGVPTGSRGNHNLHLVYQADSLIGGTSLTADAYYEKRDDIFYVSAGRFEGGDGQSHTLDKKKGVRLMFNSPLSNRAAFNGTLSYGADVMNDITSQPLVDGRIWVPEMNMFNYAPFAETQWSLWKDLILKAGVRVERVSVRVDDYTTLRLTNANGSTQSPSIFVKGGDLDYTATLFNAGIRYNRLPLFMPYFSFSQGFSVADIGLVLRDAKVNDIKKINTEAVLVNNYELGFVSETGKLRFELSGFISTSRLGVDMIFDPQTELFNVTRTPERIYGFEAALHYQVLSNLSLGASYSFLEGKADTSRTGGSYNVYLNGRRIAPPKVTGSISYRPVKDLEIGLQYLGVNGRNRFEKNAKGVYSGNEGKVKAYNLVNLNASYKVTPRTLLTLGIENLFNEDYFPARSQWFMQPGFYAKGKGTAFNVGVAVTY</sequence>
<evidence type="ECO:0000256" key="1">
    <source>
        <dbReference type="ARBA" id="ARBA00004571"/>
    </source>
</evidence>
<comment type="subcellular location">
    <subcellularLocation>
        <location evidence="1 8">Cell outer membrane</location>
        <topology evidence="1 8">Multi-pass membrane protein</topology>
    </subcellularLocation>
</comment>
<keyword evidence="4 8" id="KW-0812">Transmembrane</keyword>
<comment type="caution">
    <text evidence="12">The sequence shown here is derived from an EMBL/GenBank/DDBJ whole genome shotgun (WGS) entry which is preliminary data.</text>
</comment>
<evidence type="ECO:0000259" key="11">
    <source>
        <dbReference type="Pfam" id="PF07715"/>
    </source>
</evidence>
<keyword evidence="12" id="KW-0675">Receptor</keyword>
<dbReference type="Pfam" id="PF00593">
    <property type="entry name" value="TonB_dep_Rec_b-barrel"/>
    <property type="match status" value="1"/>
</dbReference>
<evidence type="ECO:0000256" key="5">
    <source>
        <dbReference type="ARBA" id="ARBA00023077"/>
    </source>
</evidence>
<keyword evidence="13" id="KW-1185">Reference proteome</keyword>
<name>A0A3S1JAY7_9BACT</name>
<dbReference type="Proteomes" id="UP000281028">
    <property type="component" value="Unassembled WGS sequence"/>
</dbReference>
<organism evidence="12 13">
    <name type="scientific">Chitinophaga solisilvae</name>
    <dbReference type="NCBI Taxonomy" id="1233460"/>
    <lineage>
        <taxon>Bacteria</taxon>
        <taxon>Pseudomonadati</taxon>
        <taxon>Bacteroidota</taxon>
        <taxon>Chitinophagia</taxon>
        <taxon>Chitinophagales</taxon>
        <taxon>Chitinophagaceae</taxon>
        <taxon>Chitinophaga</taxon>
    </lineage>
</organism>
<evidence type="ECO:0000256" key="7">
    <source>
        <dbReference type="ARBA" id="ARBA00023237"/>
    </source>
</evidence>
<reference evidence="12" key="1">
    <citation type="submission" date="2020-05" db="EMBL/GenBank/DDBJ databases">
        <title>Chitinophaga laudate sp. nov., isolated from a tropical peat swamp.</title>
        <authorList>
            <person name="Goh C.B.S."/>
            <person name="Lee M.S."/>
            <person name="Parimannan S."/>
            <person name="Pasbakhsh P."/>
            <person name="Yule C.M."/>
            <person name="Rajandas H."/>
            <person name="Loke S."/>
            <person name="Croft L."/>
            <person name="Tan J.B.L."/>
        </authorList>
    </citation>
    <scope>NUCLEOTIDE SEQUENCE</scope>
    <source>
        <strain evidence="12">Mgbs1</strain>
    </source>
</reference>
<keyword evidence="6 8" id="KW-0472">Membrane</keyword>
<accession>A0A3S1JAY7</accession>
<dbReference type="GO" id="GO:0044718">
    <property type="term" value="P:siderophore transmembrane transport"/>
    <property type="evidence" value="ECO:0007669"/>
    <property type="project" value="TreeGrafter"/>
</dbReference>